<dbReference type="SMART" id="SM00185">
    <property type="entry name" value="ARM"/>
    <property type="match status" value="3"/>
</dbReference>
<keyword evidence="5" id="KW-1185">Reference proteome</keyword>
<dbReference type="PANTHER" id="PTHR23315">
    <property type="entry name" value="U BOX DOMAIN-CONTAINING"/>
    <property type="match status" value="1"/>
</dbReference>
<comment type="caution">
    <text evidence="4">The sequence shown here is derived from an EMBL/GenBank/DDBJ whole genome shotgun (WGS) entry which is preliminary data.</text>
</comment>
<dbReference type="Proteomes" id="UP000290289">
    <property type="component" value="Chromosome 7"/>
</dbReference>
<dbReference type="FunFam" id="1.25.10.10:FF:000561">
    <property type="entry name" value="ARM repeat superfamily protein"/>
    <property type="match status" value="1"/>
</dbReference>
<dbReference type="InterPro" id="IPR058678">
    <property type="entry name" value="ARM_PUB"/>
</dbReference>
<gene>
    <name evidence="4" type="ORF">DVH24_015870</name>
</gene>
<dbReference type="PANTHER" id="PTHR23315:SF238">
    <property type="entry name" value="ARM REPEAT SUPERFAMILY PROTEIN"/>
    <property type="match status" value="1"/>
</dbReference>
<feature type="domain" description="U-box" evidence="3">
    <location>
        <begin position="8"/>
        <end position="296"/>
    </location>
</feature>
<reference evidence="4 5" key="1">
    <citation type="submission" date="2018-10" db="EMBL/GenBank/DDBJ databases">
        <title>A high-quality apple genome assembly.</title>
        <authorList>
            <person name="Hu J."/>
        </authorList>
    </citation>
    <scope>NUCLEOTIDE SEQUENCE [LARGE SCALE GENOMIC DNA]</scope>
    <source>
        <strain evidence="5">cv. HFTH1</strain>
        <tissue evidence="4">Young leaf</tissue>
    </source>
</reference>
<organism evidence="4 5">
    <name type="scientific">Malus domestica</name>
    <name type="common">Apple</name>
    <name type="synonym">Pyrus malus</name>
    <dbReference type="NCBI Taxonomy" id="3750"/>
    <lineage>
        <taxon>Eukaryota</taxon>
        <taxon>Viridiplantae</taxon>
        <taxon>Streptophyta</taxon>
        <taxon>Embryophyta</taxon>
        <taxon>Tracheophyta</taxon>
        <taxon>Spermatophyta</taxon>
        <taxon>Magnoliopsida</taxon>
        <taxon>eudicotyledons</taxon>
        <taxon>Gunneridae</taxon>
        <taxon>Pentapetalae</taxon>
        <taxon>rosids</taxon>
        <taxon>fabids</taxon>
        <taxon>Rosales</taxon>
        <taxon>Rosaceae</taxon>
        <taxon>Amygdaloideae</taxon>
        <taxon>Maleae</taxon>
        <taxon>Malus</taxon>
    </lineage>
</organism>
<dbReference type="SMR" id="A0A498JJ62"/>
<dbReference type="InterPro" id="IPR000225">
    <property type="entry name" value="Armadillo"/>
</dbReference>
<dbReference type="EMBL" id="RDQH01000333">
    <property type="protein sequence ID" value="RXH93803.1"/>
    <property type="molecule type" value="Genomic_DNA"/>
</dbReference>
<sequence length="319" mass="33609">MEVKVRTVRSLVSKLSSVSSQTRADALKELRLITKLDPDSRPLVAESGAIPYLSETLFDSSPSLQDDAAAALLNVSISCRHSLISTRGLLDALSHVLRHHASPSSSPFAVQSSAATLHSLLVVDDYRPMIGSKRDIVYSLIDIVKSPNSPARSVKDALKALFGIALYALNRGALVELGAVPALFTLVVKDGRVGIVEDATAVIAQVAGCEESEEAFQRVSGVRVLADLLDLSTGSSLRSKENAVGALLNLSRCGGERALREVREEGLGVVDGIADVAESGSAKAKSKAVALLKVVDGGSGCIASVFRDPRFHSLLNQTS</sequence>
<evidence type="ECO:0000256" key="1">
    <source>
        <dbReference type="ARBA" id="ARBA00022737"/>
    </source>
</evidence>
<evidence type="ECO:0000256" key="2">
    <source>
        <dbReference type="ARBA" id="ARBA00022786"/>
    </source>
</evidence>
<dbReference type="InterPro" id="IPR016024">
    <property type="entry name" value="ARM-type_fold"/>
</dbReference>
<dbReference type="AlphaFoldDB" id="A0A498JJ62"/>
<dbReference type="Gramene" id="mRNA:MD07G0038800">
    <property type="protein sequence ID" value="CDS:MD07G0038800.1"/>
    <property type="gene ID" value="MD07G0038800"/>
</dbReference>
<dbReference type="Gene3D" id="1.25.10.10">
    <property type="entry name" value="Leucine-rich Repeat Variant"/>
    <property type="match status" value="1"/>
</dbReference>
<accession>A0A498JJ62</accession>
<keyword evidence="1" id="KW-0677">Repeat</keyword>
<dbReference type="InterPro" id="IPR011989">
    <property type="entry name" value="ARM-like"/>
</dbReference>
<name>A0A498JJ62_MALDO</name>
<evidence type="ECO:0000259" key="3">
    <source>
        <dbReference type="Pfam" id="PF25598"/>
    </source>
</evidence>
<protein>
    <recommendedName>
        <fullName evidence="3">U-box domain-containing protein</fullName>
    </recommendedName>
</protein>
<dbReference type="SUPFAM" id="SSF48371">
    <property type="entry name" value="ARM repeat"/>
    <property type="match status" value="1"/>
</dbReference>
<proteinExistence type="predicted"/>
<evidence type="ECO:0000313" key="5">
    <source>
        <dbReference type="Proteomes" id="UP000290289"/>
    </source>
</evidence>
<evidence type="ECO:0000313" key="4">
    <source>
        <dbReference type="EMBL" id="RXH93803.1"/>
    </source>
</evidence>
<dbReference type="Pfam" id="PF25598">
    <property type="entry name" value="ARM_PUB"/>
    <property type="match status" value="1"/>
</dbReference>
<keyword evidence="2" id="KW-0833">Ubl conjugation pathway</keyword>